<dbReference type="EMBL" id="PSQJ01000004">
    <property type="protein sequence ID" value="PTL86352.1"/>
    <property type="molecule type" value="Genomic_DNA"/>
</dbReference>
<dbReference type="InterPro" id="IPR023346">
    <property type="entry name" value="Lysozyme-like_dom_sf"/>
</dbReference>
<protein>
    <submittedName>
        <fullName evidence="1">Lysozyme</fullName>
    </submittedName>
</protein>
<evidence type="ECO:0000313" key="2">
    <source>
        <dbReference type="Proteomes" id="UP000240811"/>
    </source>
</evidence>
<accession>A0A2T4VX55</accession>
<dbReference type="Proteomes" id="UP000240811">
    <property type="component" value="Unassembled WGS sequence"/>
</dbReference>
<evidence type="ECO:0000313" key="1">
    <source>
        <dbReference type="EMBL" id="PTL86352.1"/>
    </source>
</evidence>
<name>A0A2T4VX55_9HYPH</name>
<sequence length="44" mass="4880">MITFPSLLINLIKSFDGLSLKAYRCSAGVRTIGQLWTHTGKDII</sequence>
<dbReference type="AlphaFoldDB" id="A0A2T4VX55"/>
<gene>
    <name evidence="1" type="ORF">C4617_03885</name>
</gene>
<organism evidence="1 2">
    <name type="scientific">Candidatus Liberibacter europaeus</name>
    <dbReference type="NCBI Taxonomy" id="744859"/>
    <lineage>
        <taxon>Bacteria</taxon>
        <taxon>Pseudomonadati</taxon>
        <taxon>Pseudomonadota</taxon>
        <taxon>Alphaproteobacteria</taxon>
        <taxon>Hyphomicrobiales</taxon>
        <taxon>Rhizobiaceae</taxon>
        <taxon>Liberibacter</taxon>
    </lineage>
</organism>
<comment type="caution">
    <text evidence="1">The sequence shown here is derived from an EMBL/GenBank/DDBJ whole genome shotgun (WGS) entry which is preliminary data.</text>
</comment>
<dbReference type="Gene3D" id="1.10.1740.240">
    <property type="match status" value="1"/>
</dbReference>
<dbReference type="SUPFAM" id="SSF53955">
    <property type="entry name" value="Lysozyme-like"/>
    <property type="match status" value="1"/>
</dbReference>
<reference evidence="2" key="1">
    <citation type="submission" date="2018-02" db="EMBL/GenBank/DDBJ databases">
        <title>Genome sequence of Candidatus Liberibacter europaeus.</title>
        <authorList>
            <person name="Frampton R.A."/>
            <person name="Thompson S.M."/>
            <person name="David C."/>
            <person name="Addison S.M."/>
            <person name="Smith G.R."/>
        </authorList>
    </citation>
    <scope>NUCLEOTIDE SEQUENCE [LARGE SCALE GENOMIC DNA]</scope>
</reference>
<proteinExistence type="predicted"/>